<organism evidence="1 2">
    <name type="scientific">Caecibacteroides pullorum</name>
    <dbReference type="NCBI Taxonomy" id="2725562"/>
    <lineage>
        <taxon>Bacteria</taxon>
        <taxon>Pseudomonadati</taxon>
        <taxon>Bacteroidota</taxon>
        <taxon>Bacteroidia</taxon>
        <taxon>Bacteroidales</taxon>
        <taxon>Bacteroidaceae</taxon>
        <taxon>Caecibacteroides</taxon>
    </lineage>
</organism>
<dbReference type="AlphaFoldDB" id="A0AA40ZUD8"/>
<accession>A0AA40ZUD8</accession>
<keyword evidence="2" id="KW-1185">Reference proteome</keyword>
<evidence type="ECO:0000313" key="2">
    <source>
        <dbReference type="Proteomes" id="UP000698924"/>
    </source>
</evidence>
<protein>
    <submittedName>
        <fullName evidence="1">Uncharacterized protein</fullName>
    </submittedName>
</protein>
<dbReference type="Proteomes" id="UP000698924">
    <property type="component" value="Unassembled WGS sequence"/>
</dbReference>
<evidence type="ECO:0000313" key="1">
    <source>
        <dbReference type="EMBL" id="MBM6858037.1"/>
    </source>
</evidence>
<comment type="caution">
    <text evidence="1">The sequence shown here is derived from an EMBL/GenBank/DDBJ whole genome shotgun (WGS) entry which is preliminary data.</text>
</comment>
<proteinExistence type="predicted"/>
<reference evidence="1 2" key="1">
    <citation type="journal article" date="2021" name="Sci. Rep.">
        <title>The distribution of antibiotic resistance genes in chicken gut microbiota commensals.</title>
        <authorList>
            <person name="Juricova H."/>
            <person name="Matiasovicova J."/>
            <person name="Kubasova T."/>
            <person name="Cejkova D."/>
            <person name="Rychlik I."/>
        </authorList>
    </citation>
    <scope>NUCLEOTIDE SEQUENCE [LARGE SCALE GENOMIC DNA]</scope>
    <source>
        <strain evidence="1 2">An421</strain>
    </source>
</reference>
<dbReference type="EMBL" id="JACJMO010000016">
    <property type="protein sequence ID" value="MBM6858037.1"/>
    <property type="molecule type" value="Genomic_DNA"/>
</dbReference>
<name>A0AA40ZUD8_9BACT</name>
<gene>
    <name evidence="1" type="ORF">H6D15_10575</name>
</gene>
<dbReference type="RefSeq" id="WP_204972298.1">
    <property type="nucleotide sequence ID" value="NZ_JAAZTS010000016.1"/>
</dbReference>
<sequence>MSSAHPLAALLTGHFDAIMERERTNRSSVHLYGAGDYWVAFEQSAYQLCQLMPSCETTLFRFAVYPFPVVMASVTDAQLQSFVRLHILRTDQPAYKVFSVRPYSADRYRSWHRTLERGSATS</sequence>